<dbReference type="EMBL" id="MTKT01003224">
    <property type="protein sequence ID" value="OWM75821.1"/>
    <property type="molecule type" value="Genomic_DNA"/>
</dbReference>
<organism evidence="3 4">
    <name type="scientific">Punica granatum</name>
    <name type="common">Pomegranate</name>
    <dbReference type="NCBI Taxonomy" id="22663"/>
    <lineage>
        <taxon>Eukaryota</taxon>
        <taxon>Viridiplantae</taxon>
        <taxon>Streptophyta</taxon>
        <taxon>Embryophyta</taxon>
        <taxon>Tracheophyta</taxon>
        <taxon>Spermatophyta</taxon>
        <taxon>Magnoliopsida</taxon>
        <taxon>eudicotyledons</taxon>
        <taxon>Gunneridae</taxon>
        <taxon>Pentapetalae</taxon>
        <taxon>rosids</taxon>
        <taxon>malvids</taxon>
        <taxon>Myrtales</taxon>
        <taxon>Lythraceae</taxon>
        <taxon>Punica</taxon>
    </lineage>
</organism>
<evidence type="ECO:0000256" key="1">
    <source>
        <dbReference type="SAM" id="MobiDB-lite"/>
    </source>
</evidence>
<sequence>MVMAIPSKLLSLAILCFLLILDCQLLLPSRAARMHHQHPPGHGNNEIGVRGHNPKSDGSHVSRTPTTSHSPNTPTPTTSRPSSRYISYGALKRTRRKNSPGSPPPPHQDPLDAYHFNCTVCQVRLRKKSLAVKPKKKKDNGNEKKCANKKKKIIEENESIRRRPSYKSRDRFEVTAYAE</sequence>
<feature type="compositionally biased region" description="Basic residues" evidence="1">
    <location>
        <begin position="129"/>
        <end position="138"/>
    </location>
</feature>
<proteinExistence type="predicted"/>
<evidence type="ECO:0000313" key="3">
    <source>
        <dbReference type="EMBL" id="OWM75821.1"/>
    </source>
</evidence>
<dbReference type="AlphaFoldDB" id="A0A218WUC2"/>
<evidence type="ECO:0000256" key="2">
    <source>
        <dbReference type="SAM" id="SignalP"/>
    </source>
</evidence>
<gene>
    <name evidence="3" type="ORF">CDL15_Pgr009465</name>
</gene>
<feature type="compositionally biased region" description="Basic and acidic residues" evidence="1">
    <location>
        <begin position="153"/>
        <end position="173"/>
    </location>
</feature>
<feature type="compositionally biased region" description="Low complexity" evidence="1">
    <location>
        <begin position="62"/>
        <end position="84"/>
    </location>
</feature>
<protein>
    <submittedName>
        <fullName evidence="3">Uncharacterized protein</fullName>
    </submittedName>
</protein>
<feature type="chain" id="PRO_5012194494" evidence="2">
    <location>
        <begin position="32"/>
        <end position="179"/>
    </location>
</feature>
<feature type="region of interest" description="Disordered" evidence="1">
    <location>
        <begin position="34"/>
        <end position="111"/>
    </location>
</feature>
<name>A0A218WUC2_PUNGR</name>
<dbReference type="Proteomes" id="UP000197138">
    <property type="component" value="Unassembled WGS sequence"/>
</dbReference>
<accession>A0A218WUC2</accession>
<reference evidence="4" key="1">
    <citation type="journal article" date="2017" name="Plant J.">
        <title>The pomegranate (Punica granatum L.) genome and the genomics of punicalagin biosynthesis.</title>
        <authorList>
            <person name="Qin G."/>
            <person name="Xu C."/>
            <person name="Ming R."/>
            <person name="Tang H."/>
            <person name="Guyot R."/>
            <person name="Kramer E.M."/>
            <person name="Hu Y."/>
            <person name="Yi X."/>
            <person name="Qi Y."/>
            <person name="Xu X."/>
            <person name="Gao Z."/>
            <person name="Pan H."/>
            <person name="Jian J."/>
            <person name="Tian Y."/>
            <person name="Yue Z."/>
            <person name="Xu Y."/>
        </authorList>
    </citation>
    <scope>NUCLEOTIDE SEQUENCE [LARGE SCALE GENOMIC DNA]</scope>
    <source>
        <strain evidence="4">cv. Dabenzi</strain>
    </source>
</reference>
<comment type="caution">
    <text evidence="3">The sequence shown here is derived from an EMBL/GenBank/DDBJ whole genome shotgun (WGS) entry which is preliminary data.</text>
</comment>
<feature type="signal peptide" evidence="2">
    <location>
        <begin position="1"/>
        <end position="31"/>
    </location>
</feature>
<feature type="region of interest" description="Disordered" evidence="1">
    <location>
        <begin position="129"/>
        <end position="179"/>
    </location>
</feature>
<evidence type="ECO:0000313" key="4">
    <source>
        <dbReference type="Proteomes" id="UP000197138"/>
    </source>
</evidence>
<keyword evidence="2" id="KW-0732">Signal</keyword>